<reference evidence="4 5" key="1">
    <citation type="journal article" date="2015" name="Nature">
        <title>rRNA introns, odd ribosomes, and small enigmatic genomes across a large radiation of phyla.</title>
        <authorList>
            <person name="Brown C.T."/>
            <person name="Hug L.A."/>
            <person name="Thomas B.C."/>
            <person name="Sharon I."/>
            <person name="Castelle C.J."/>
            <person name="Singh A."/>
            <person name="Wilkins M.J."/>
            <person name="Williams K.H."/>
            <person name="Banfield J.F."/>
        </authorList>
    </citation>
    <scope>NUCLEOTIDE SEQUENCE [LARGE SCALE GENOMIC DNA]</scope>
</reference>
<name>A0A0G0GXJ6_9BACT</name>
<evidence type="ECO:0000313" key="4">
    <source>
        <dbReference type="EMBL" id="KKQ34762.1"/>
    </source>
</evidence>
<dbReference type="EMBL" id="LBTH01000048">
    <property type="protein sequence ID" value="KKQ34762.1"/>
    <property type="molecule type" value="Genomic_DNA"/>
</dbReference>
<accession>A0A0G0GXJ6</accession>
<gene>
    <name evidence="4" type="ORF">US52_C0048G0005</name>
</gene>
<sequence length="610" mass="68195">MNLVQCAYKLILVFLLLSFTLATPLMARDAEDIQQDLDNAQKELSALEKELNAKKSSLTSVTNQKKNAQSELNSVKAEIEEQEIQIEVVQLEISKLETDYEIQNLEKEQIEEQQEKQLTALYMNWKGSEDISSTLLSAEDPIKQNYYLEILAETDQEGLNSTYEKLANLKADLVNTQEQKEELVAKTEELNNKKKTLEELVRQSDQAVAQADQDIGGIRSRISSNQVQQSELIDEKQQLENEISGDTQGGQQTLISGQLYFSGSVINSPGDPSSDAFGHGIGMSQWGAYGAAKAGWSAEKIVTYYYSRTKVQARSGVMINVSGYGVMSMEDYVSGLGEVPDYACGTVQQINDWANYANQQKWSANDPRRQKYVLDNTTTVWDCWPEESIKAQVLAARSYAATSSQPICTSAACQVYKGGKKKAWAAWQTKDKYIYSTGSTANGSIIRAFYSSYNSNGKGTADNDTIWGSNSGDGSAYSYLRSVDDSSFTYKYLGRTNWRTNSYSISELNIMMNWCVNNCTTRSWFKSSVKDRVGNLQSIGIQKENSGRVKKVIFKGDKGTATVSGRYFRTMFNKWINSSNKGVNKPADNLKGITFSSIKCHRWNLQKEGH</sequence>
<evidence type="ECO:0000313" key="5">
    <source>
        <dbReference type="Proteomes" id="UP000034852"/>
    </source>
</evidence>
<dbReference type="Gene3D" id="6.10.250.3150">
    <property type="match status" value="1"/>
</dbReference>
<protein>
    <recommendedName>
        <fullName evidence="3">Sporulation stage II protein D amidase enhancer LytB N-terminal domain-containing protein</fullName>
    </recommendedName>
</protein>
<dbReference type="PANTHER" id="PTHR23159:SF60">
    <property type="entry name" value="SPINDLE ASSEMBLY ABNORMAL PROTEIN 4"/>
    <property type="match status" value="1"/>
</dbReference>
<dbReference type="AlphaFoldDB" id="A0A0G0GXJ6"/>
<comment type="caution">
    <text evidence="4">The sequence shown here is derived from an EMBL/GenBank/DDBJ whole genome shotgun (WGS) entry which is preliminary data.</text>
</comment>
<keyword evidence="1" id="KW-0175">Coiled coil</keyword>
<organism evidence="4 5">
    <name type="scientific">candidate division WS6 bacterium GW2011_GWA2_37_6</name>
    <dbReference type="NCBI Taxonomy" id="1619087"/>
    <lineage>
        <taxon>Bacteria</taxon>
        <taxon>Candidatus Dojkabacteria</taxon>
    </lineage>
</organism>
<dbReference type="PANTHER" id="PTHR23159">
    <property type="entry name" value="CENTROSOMAL PROTEIN 2"/>
    <property type="match status" value="1"/>
</dbReference>
<evidence type="ECO:0000256" key="2">
    <source>
        <dbReference type="SAM" id="SignalP"/>
    </source>
</evidence>
<keyword evidence="2" id="KW-0732">Signal</keyword>
<evidence type="ECO:0000259" key="3">
    <source>
        <dbReference type="Pfam" id="PF08486"/>
    </source>
</evidence>
<feature type="coiled-coil region" evidence="1">
    <location>
        <begin position="159"/>
        <end position="242"/>
    </location>
</feature>
<feature type="chain" id="PRO_5002532460" description="Sporulation stage II protein D amidase enhancer LytB N-terminal domain-containing protein" evidence="2">
    <location>
        <begin position="28"/>
        <end position="610"/>
    </location>
</feature>
<dbReference type="InterPro" id="IPR013693">
    <property type="entry name" value="SpoIID/LytB_N"/>
</dbReference>
<proteinExistence type="predicted"/>
<dbReference type="Proteomes" id="UP000034852">
    <property type="component" value="Unassembled WGS sequence"/>
</dbReference>
<dbReference type="Pfam" id="PF08486">
    <property type="entry name" value="SpoIID"/>
    <property type="match status" value="1"/>
</dbReference>
<feature type="domain" description="Sporulation stage II protein D amidase enhancer LytB N-terminal" evidence="3">
    <location>
        <begin position="383"/>
        <end position="423"/>
    </location>
</feature>
<feature type="signal peptide" evidence="2">
    <location>
        <begin position="1"/>
        <end position="27"/>
    </location>
</feature>
<feature type="coiled-coil region" evidence="1">
    <location>
        <begin position="30"/>
        <end position="113"/>
    </location>
</feature>
<evidence type="ECO:0000256" key="1">
    <source>
        <dbReference type="SAM" id="Coils"/>
    </source>
</evidence>